<feature type="compositionally biased region" description="Low complexity" evidence="5">
    <location>
        <begin position="397"/>
        <end position="412"/>
    </location>
</feature>
<evidence type="ECO:0000259" key="7">
    <source>
        <dbReference type="PROSITE" id="PS50011"/>
    </source>
</evidence>
<gene>
    <name evidence="8" type="primary">VRK2</name>
    <name evidence="8" type="ORF">AMEX_G9920</name>
</gene>
<feature type="domain" description="Protein kinase" evidence="7">
    <location>
        <begin position="26"/>
        <end position="323"/>
    </location>
</feature>
<organism evidence="8 9">
    <name type="scientific">Astyanax mexicanus</name>
    <name type="common">Blind cave fish</name>
    <name type="synonym">Astyanax fasciatus mexicanus</name>
    <dbReference type="NCBI Taxonomy" id="7994"/>
    <lineage>
        <taxon>Eukaryota</taxon>
        <taxon>Metazoa</taxon>
        <taxon>Chordata</taxon>
        <taxon>Craniata</taxon>
        <taxon>Vertebrata</taxon>
        <taxon>Euteleostomi</taxon>
        <taxon>Actinopterygii</taxon>
        <taxon>Neopterygii</taxon>
        <taxon>Teleostei</taxon>
        <taxon>Ostariophysi</taxon>
        <taxon>Characiformes</taxon>
        <taxon>Characoidei</taxon>
        <taxon>Acestrorhamphidae</taxon>
        <taxon>Acestrorhamphinae</taxon>
        <taxon>Astyanax</taxon>
    </lineage>
</organism>
<keyword evidence="6" id="KW-1133">Transmembrane helix</keyword>
<keyword evidence="3 4" id="KW-0067">ATP-binding</keyword>
<dbReference type="Pfam" id="PF00069">
    <property type="entry name" value="Pkinase"/>
    <property type="match status" value="1"/>
</dbReference>
<comment type="caution">
    <text evidence="8">The sequence shown here is derived from an EMBL/GenBank/DDBJ whole genome shotgun (WGS) entry which is preliminary data.</text>
</comment>
<evidence type="ECO:0000313" key="9">
    <source>
        <dbReference type="Proteomes" id="UP000752171"/>
    </source>
</evidence>
<dbReference type="OrthoDB" id="2687620at2759"/>
<keyword evidence="2 4" id="KW-0547">Nucleotide-binding</keyword>
<dbReference type="EC" id="2.7.11.1" evidence="1"/>
<feature type="binding site" evidence="4">
    <location>
        <position position="63"/>
    </location>
    <ligand>
        <name>ATP</name>
        <dbReference type="ChEBI" id="CHEBI:30616"/>
    </ligand>
</feature>
<keyword evidence="8" id="KW-0418">Kinase</keyword>
<feature type="region of interest" description="Disordered" evidence="5">
    <location>
        <begin position="434"/>
        <end position="495"/>
    </location>
</feature>
<evidence type="ECO:0000256" key="5">
    <source>
        <dbReference type="SAM" id="MobiDB-lite"/>
    </source>
</evidence>
<keyword evidence="6" id="KW-0472">Membrane</keyword>
<dbReference type="PROSITE" id="PS00107">
    <property type="entry name" value="PROTEIN_KINASE_ATP"/>
    <property type="match status" value="1"/>
</dbReference>
<feature type="region of interest" description="Disordered" evidence="5">
    <location>
        <begin position="331"/>
        <end position="371"/>
    </location>
</feature>
<sequence length="587" mass="67316">MAPRRKQLPAELPEGCVLRDTEKREWRLGKIIGRGGFGLIYLASECGKHMNAPVPENTDFVIKVEFYENGPLFSELKFYQRAAKLDNIKTWKKSRGLDFLGIPTYWGSGHSEFNGTRYRFMVMDRLGTDLQKVIVENGGQLRKQTVLQLGCLMLDVLEYIHDSEYVHADIKGANLLLGHRDPGKVYLADYGLSYRYCPKGEHKEYRENPKKGHNGTIEYTSIDAHKGVASSRRGDLEVLGYCLLHWQCGTLPWLSVLRNPTQVQEAKAKLIADLPDSVLQMSSSSSTTAEVARFFLGVRDLGYKDRPDYQALRKVLIGFGPWGPLDLSRPRAVETARPATNRKNGSQAKSSARSPTRPEPINGDEDGNVAKVKSIPARVRYRAPGEAGKTIEQEPWKAVSTAKKTTKSKPVANCSDEDYDEDYYDHLMSSVRPKAQVGRQQRQRQKHEQLAPVSTTRRTDEDEDEAWLPTRRRQRDQILRPKYNTDVPDHWGRNGHSYDDYSARRPSDEGYWKNQNQNHTFWEEVDWENDGQQWSRSDYDGRDDWYRYNHSNSNNAQNINRTHWSRKMYAGIVVAVLLIMLAVVRVF</sequence>
<dbReference type="AlphaFoldDB" id="A0A8T2M350"/>
<evidence type="ECO:0000256" key="6">
    <source>
        <dbReference type="SAM" id="Phobius"/>
    </source>
</evidence>
<dbReference type="InterPro" id="IPR017441">
    <property type="entry name" value="Protein_kinase_ATP_BS"/>
</dbReference>
<dbReference type="Proteomes" id="UP000752171">
    <property type="component" value="Unassembled WGS sequence"/>
</dbReference>
<dbReference type="SMART" id="SM00220">
    <property type="entry name" value="S_TKc"/>
    <property type="match status" value="1"/>
</dbReference>
<dbReference type="InterPro" id="IPR008271">
    <property type="entry name" value="Ser/Thr_kinase_AS"/>
</dbReference>
<evidence type="ECO:0000256" key="4">
    <source>
        <dbReference type="PROSITE-ProRule" id="PRU10141"/>
    </source>
</evidence>
<dbReference type="InterPro" id="IPR050235">
    <property type="entry name" value="CK1_Ser-Thr_kinase"/>
</dbReference>
<feature type="transmembrane region" description="Helical" evidence="6">
    <location>
        <begin position="568"/>
        <end position="586"/>
    </location>
</feature>
<evidence type="ECO:0000256" key="1">
    <source>
        <dbReference type="ARBA" id="ARBA00012513"/>
    </source>
</evidence>
<feature type="region of interest" description="Disordered" evidence="5">
    <location>
        <begin position="392"/>
        <end position="417"/>
    </location>
</feature>
<reference evidence="8 9" key="1">
    <citation type="submission" date="2021-07" db="EMBL/GenBank/DDBJ databases">
        <authorList>
            <person name="Imarazene B."/>
            <person name="Zahm M."/>
            <person name="Klopp C."/>
            <person name="Cabau C."/>
            <person name="Beille S."/>
            <person name="Jouanno E."/>
            <person name="Castinel A."/>
            <person name="Lluch J."/>
            <person name="Gil L."/>
            <person name="Kuchtly C."/>
            <person name="Lopez Roques C."/>
            <person name="Donnadieu C."/>
            <person name="Parrinello H."/>
            <person name="Journot L."/>
            <person name="Du K."/>
            <person name="Schartl M."/>
            <person name="Retaux S."/>
            <person name="Guiguen Y."/>
        </authorList>
    </citation>
    <scope>NUCLEOTIDE SEQUENCE [LARGE SCALE GENOMIC DNA]</scope>
    <source>
        <strain evidence="8">Pach_M1</strain>
        <tissue evidence="8">Testis</tissue>
    </source>
</reference>
<protein>
    <recommendedName>
        <fullName evidence="1">non-specific serine/threonine protein kinase</fullName>
        <ecNumber evidence="1">2.7.11.1</ecNumber>
    </recommendedName>
</protein>
<name>A0A8T2M350_ASTMX</name>
<dbReference type="EMBL" id="JAICCE010000007">
    <property type="protein sequence ID" value="KAG9275411.1"/>
    <property type="molecule type" value="Genomic_DNA"/>
</dbReference>
<dbReference type="SUPFAM" id="SSF56112">
    <property type="entry name" value="Protein kinase-like (PK-like)"/>
    <property type="match status" value="1"/>
</dbReference>
<dbReference type="PROSITE" id="PS50011">
    <property type="entry name" value="PROTEIN_KINASE_DOM"/>
    <property type="match status" value="1"/>
</dbReference>
<feature type="compositionally biased region" description="Polar residues" evidence="5">
    <location>
        <begin position="341"/>
        <end position="354"/>
    </location>
</feature>
<dbReference type="GO" id="GO:0004674">
    <property type="term" value="F:protein serine/threonine kinase activity"/>
    <property type="evidence" value="ECO:0007669"/>
    <property type="project" value="UniProtKB-EC"/>
</dbReference>
<proteinExistence type="predicted"/>
<keyword evidence="8" id="KW-0808">Transferase</keyword>
<dbReference type="InterPro" id="IPR000719">
    <property type="entry name" value="Prot_kinase_dom"/>
</dbReference>
<accession>A0A8T2M350</accession>
<dbReference type="PROSITE" id="PS00108">
    <property type="entry name" value="PROTEIN_KINASE_ST"/>
    <property type="match status" value="1"/>
</dbReference>
<dbReference type="GO" id="GO:0005524">
    <property type="term" value="F:ATP binding"/>
    <property type="evidence" value="ECO:0007669"/>
    <property type="project" value="UniProtKB-UniRule"/>
</dbReference>
<keyword evidence="6" id="KW-0812">Transmembrane</keyword>
<dbReference type="PANTHER" id="PTHR11909">
    <property type="entry name" value="CASEIN KINASE-RELATED"/>
    <property type="match status" value="1"/>
</dbReference>
<evidence type="ECO:0000256" key="3">
    <source>
        <dbReference type="ARBA" id="ARBA00022840"/>
    </source>
</evidence>
<evidence type="ECO:0000256" key="2">
    <source>
        <dbReference type="ARBA" id="ARBA00022741"/>
    </source>
</evidence>
<dbReference type="Gene3D" id="1.10.510.10">
    <property type="entry name" value="Transferase(Phosphotransferase) domain 1"/>
    <property type="match status" value="1"/>
</dbReference>
<dbReference type="InterPro" id="IPR011009">
    <property type="entry name" value="Kinase-like_dom_sf"/>
</dbReference>
<evidence type="ECO:0000313" key="8">
    <source>
        <dbReference type="EMBL" id="KAG9275411.1"/>
    </source>
</evidence>